<organism evidence="2 4">
    <name type="scientific">Flavobacterium hydatis</name>
    <name type="common">Cytophaga aquatilis</name>
    <dbReference type="NCBI Taxonomy" id="991"/>
    <lineage>
        <taxon>Bacteria</taxon>
        <taxon>Pseudomonadati</taxon>
        <taxon>Bacteroidota</taxon>
        <taxon>Flavobacteriia</taxon>
        <taxon>Flavobacteriales</taxon>
        <taxon>Flavobacteriaceae</taxon>
        <taxon>Flavobacterium</taxon>
    </lineage>
</organism>
<dbReference type="GO" id="GO:0006508">
    <property type="term" value="P:proteolysis"/>
    <property type="evidence" value="ECO:0007669"/>
    <property type="project" value="InterPro"/>
</dbReference>
<dbReference type="OrthoDB" id="5480566at2"/>
<evidence type="ECO:0000313" key="2">
    <source>
        <dbReference type="EMBL" id="KFF10085.1"/>
    </source>
</evidence>
<proteinExistence type="predicted"/>
<reference evidence="2 4" key="1">
    <citation type="submission" date="2014-07" db="EMBL/GenBank/DDBJ databases">
        <title>Genome of Flavobacterium hydatis DSM 2063.</title>
        <authorList>
            <person name="Pipes S.E."/>
            <person name="Stropko S.J."/>
            <person name="Newman J.D."/>
        </authorList>
    </citation>
    <scope>NUCLEOTIDE SEQUENCE [LARGE SCALE GENOMIC DNA]</scope>
    <source>
        <strain evidence="2 4">DSM 2063</strain>
    </source>
</reference>
<evidence type="ECO:0000313" key="4">
    <source>
        <dbReference type="Proteomes" id="UP000028712"/>
    </source>
</evidence>
<dbReference type="InterPro" id="IPR005151">
    <property type="entry name" value="Tail-specific_protease"/>
</dbReference>
<protein>
    <submittedName>
        <fullName evidence="2">Peptidase S41</fullName>
    </submittedName>
</protein>
<reference evidence="3 5" key="2">
    <citation type="submission" date="2016-11" db="EMBL/GenBank/DDBJ databases">
        <title>Whole genomes of Flavobacteriaceae.</title>
        <authorList>
            <person name="Stine C."/>
            <person name="Li C."/>
            <person name="Tadesse D."/>
        </authorList>
    </citation>
    <scope>NUCLEOTIDE SEQUENCE [LARGE SCALE GENOMIC DNA]</scope>
    <source>
        <strain evidence="3 5">ATCC 29551</strain>
    </source>
</reference>
<dbReference type="AlphaFoldDB" id="A0A086A071"/>
<keyword evidence="5" id="KW-1185">Reference proteome</keyword>
<name>A0A086A071_FLAHY</name>
<dbReference type="Gene3D" id="3.90.226.10">
    <property type="entry name" value="2-enoyl-CoA Hydratase, Chain A, domain 1"/>
    <property type="match status" value="1"/>
</dbReference>
<dbReference type="eggNOG" id="COG0793">
    <property type="taxonomic scope" value="Bacteria"/>
</dbReference>
<dbReference type="GO" id="GO:0008236">
    <property type="term" value="F:serine-type peptidase activity"/>
    <property type="evidence" value="ECO:0007669"/>
    <property type="project" value="InterPro"/>
</dbReference>
<dbReference type="Proteomes" id="UP000198424">
    <property type="component" value="Unassembled WGS sequence"/>
</dbReference>
<accession>A0A086A071</accession>
<dbReference type="STRING" id="991.IW20_21685"/>
<dbReference type="InterPro" id="IPR029045">
    <property type="entry name" value="ClpP/crotonase-like_dom_sf"/>
</dbReference>
<dbReference type="EMBL" id="JPRM01000042">
    <property type="protein sequence ID" value="KFF10085.1"/>
    <property type="molecule type" value="Genomic_DNA"/>
</dbReference>
<dbReference type="Proteomes" id="UP000028712">
    <property type="component" value="Unassembled WGS sequence"/>
</dbReference>
<dbReference type="EMBL" id="MUGY01000066">
    <property type="protein sequence ID" value="OXA84817.1"/>
    <property type="molecule type" value="Genomic_DNA"/>
</dbReference>
<evidence type="ECO:0000259" key="1">
    <source>
        <dbReference type="Pfam" id="PF03572"/>
    </source>
</evidence>
<dbReference type="SUPFAM" id="SSF52096">
    <property type="entry name" value="ClpP/crotonase"/>
    <property type="match status" value="1"/>
</dbReference>
<evidence type="ECO:0000313" key="3">
    <source>
        <dbReference type="EMBL" id="OXA84817.1"/>
    </source>
</evidence>
<evidence type="ECO:0000313" key="5">
    <source>
        <dbReference type="Proteomes" id="UP000198424"/>
    </source>
</evidence>
<dbReference type="Pfam" id="PF03572">
    <property type="entry name" value="Peptidase_S41"/>
    <property type="match status" value="1"/>
</dbReference>
<sequence length="498" mass="57227">MTKKLILIILINCQFAFSQIEILTPEKLTEDLTTFRNIRESANSGLYKYRTKAQIDSIYTWENNEIKKPLNTIEFYRIICLLTDFEGSVHNETNLPADAKKDFISSDGYFPIPLKLIQNNLVVNTSHFEIPLASKIHKINDVAIETILKKLKRYYTTDGYNISGKTIGINAAFSRYYKYEFGPAADFKVDYSEPYKTEIKTITIKSVSDKIKSEAFLNRHSKSIDSLYYTSIKKDKYKFELINNKTALLTVNTFAIGRNSKDPEHIVYKNYLDSCFSKLNKDKIDHLIIDVRTNGGGTDPNDILLFSYLANKKFRENKSAYVSFNKIPYPKYLVPEEEDPKEEEKARQEFEKEMIEEFPVLVNGKYYQTESFNKPIEPNQNAFKGKIYLLISERIASAGSLFAALVAGNTTATIIGQETMGGYFGHNGHIPMEYQLPNSKITTTFSIVNLEQDVIKKKNQKFGRGIIPDIYKSQTLDEFINNEDDTIKFTLRLIGKKK</sequence>
<dbReference type="RefSeq" id="WP_035627167.1">
    <property type="nucleotide sequence ID" value="NZ_JBEWQG010000012.1"/>
</dbReference>
<feature type="domain" description="Tail specific protease" evidence="1">
    <location>
        <begin position="247"/>
        <end position="470"/>
    </location>
</feature>
<gene>
    <name evidence="3" type="ORF">B0A62_24925</name>
    <name evidence="2" type="ORF">IW20_21685</name>
</gene>
<comment type="caution">
    <text evidence="2">The sequence shown here is derived from an EMBL/GenBank/DDBJ whole genome shotgun (WGS) entry which is preliminary data.</text>
</comment>